<dbReference type="RefSeq" id="WP_116223492.1">
    <property type="nucleotide sequence ID" value="NZ_AP018437.1"/>
</dbReference>
<dbReference type="InterPro" id="IPR036866">
    <property type="entry name" value="RibonucZ/Hydroxyglut_hydro"/>
</dbReference>
<dbReference type="CDD" id="cd07713">
    <property type="entry name" value="DHPS-like_MBL-fold"/>
    <property type="match status" value="1"/>
</dbReference>
<dbReference type="GO" id="GO:0016740">
    <property type="term" value="F:transferase activity"/>
    <property type="evidence" value="ECO:0007669"/>
    <property type="project" value="TreeGrafter"/>
</dbReference>
<name>A0A347ZUY4_9CHLR</name>
<dbReference type="Proteomes" id="UP000256388">
    <property type="component" value="Unassembled WGS sequence"/>
</dbReference>
<gene>
    <name evidence="2" type="ORF">DFR64_0154</name>
</gene>
<sequence length="279" mass="30566">MDKSKIICVVNDIALPESGLLSEHGLSMWVETPQGVMLWDSGGSAAVLQHNLKTLGLDAGRIRALALSHGHNDHTGGLGFLLQANPDLPIYAHPDILRPRFSRKNGAYLSMGLPKQSKALKDHRSLFLHDQPTEIMPGLWTSGEIRERAELEGRSANHFIKVDGAWETDPYLDDMSLVLETAGGILLICGCCHAGLLNTLRQVQRQFTQPVRAVVGGTHLISADGAALQHVIDVLDGEYPQMRYYLNHCSGKDAVCQLQDTFGERVEEFPAGSILEIDD</sequence>
<dbReference type="InterPro" id="IPR041712">
    <property type="entry name" value="DHPS-like_MBL-fold"/>
</dbReference>
<organism evidence="2 3">
    <name type="scientific">Pelolinea submarina</name>
    <dbReference type="NCBI Taxonomy" id="913107"/>
    <lineage>
        <taxon>Bacteria</taxon>
        <taxon>Bacillati</taxon>
        <taxon>Chloroflexota</taxon>
        <taxon>Anaerolineae</taxon>
        <taxon>Anaerolineales</taxon>
        <taxon>Anaerolineaceae</taxon>
        <taxon>Pelolinea</taxon>
    </lineage>
</organism>
<comment type="caution">
    <text evidence="2">The sequence shown here is derived from an EMBL/GenBank/DDBJ whole genome shotgun (WGS) entry which is preliminary data.</text>
</comment>
<dbReference type="InterPro" id="IPR001279">
    <property type="entry name" value="Metallo-B-lactamas"/>
</dbReference>
<keyword evidence="3" id="KW-1185">Reference proteome</keyword>
<dbReference type="PANTHER" id="PTHR13754:SF13">
    <property type="entry name" value="METALLO-BETA-LACTAMASE SUPERFAMILY PROTEIN (AFU_ORTHOLOGUE AFUA_3G07630)"/>
    <property type="match status" value="1"/>
</dbReference>
<proteinExistence type="predicted"/>
<reference evidence="2 3" key="1">
    <citation type="submission" date="2018-08" db="EMBL/GenBank/DDBJ databases">
        <title>Genomic Encyclopedia of Type Strains, Phase IV (KMG-IV): sequencing the most valuable type-strain genomes for metagenomic binning, comparative biology and taxonomic classification.</title>
        <authorList>
            <person name="Goeker M."/>
        </authorList>
    </citation>
    <scope>NUCLEOTIDE SEQUENCE [LARGE SCALE GENOMIC DNA]</scope>
    <source>
        <strain evidence="2 3">DSM 23923</strain>
    </source>
</reference>
<dbReference type="AlphaFoldDB" id="A0A347ZUY4"/>
<dbReference type="Gene3D" id="3.60.15.10">
    <property type="entry name" value="Ribonuclease Z/Hydroxyacylglutathione hydrolase-like"/>
    <property type="match status" value="1"/>
</dbReference>
<accession>A0A347ZUY4</accession>
<dbReference type="OrthoDB" id="9803916at2"/>
<evidence type="ECO:0000313" key="2">
    <source>
        <dbReference type="EMBL" id="REG10300.1"/>
    </source>
</evidence>
<protein>
    <submittedName>
        <fullName evidence="2">7, 8-dihydropterin-6-yl-methyl-4-(Beta-D-ribofuranosyl)aminobenzene 5'-phosphate synthase</fullName>
    </submittedName>
</protein>
<dbReference type="Pfam" id="PF00753">
    <property type="entry name" value="Lactamase_B"/>
    <property type="match status" value="1"/>
</dbReference>
<evidence type="ECO:0000259" key="1">
    <source>
        <dbReference type="SMART" id="SM00849"/>
    </source>
</evidence>
<dbReference type="InterPro" id="IPR052926">
    <property type="entry name" value="Metallo-beta-lactamase_dom"/>
</dbReference>
<dbReference type="PANTHER" id="PTHR13754">
    <property type="entry name" value="METALLO-BETA-LACTAMASE SUPERFAMILY PROTEIN"/>
    <property type="match status" value="1"/>
</dbReference>
<dbReference type="SMART" id="SM00849">
    <property type="entry name" value="Lactamase_B"/>
    <property type="match status" value="1"/>
</dbReference>
<feature type="domain" description="Metallo-beta-lactamase" evidence="1">
    <location>
        <begin position="24"/>
        <end position="219"/>
    </location>
</feature>
<dbReference type="EMBL" id="QUMS01000001">
    <property type="protein sequence ID" value="REG10300.1"/>
    <property type="molecule type" value="Genomic_DNA"/>
</dbReference>
<evidence type="ECO:0000313" key="3">
    <source>
        <dbReference type="Proteomes" id="UP000256388"/>
    </source>
</evidence>
<dbReference type="SUPFAM" id="SSF56281">
    <property type="entry name" value="Metallo-hydrolase/oxidoreductase"/>
    <property type="match status" value="1"/>
</dbReference>